<evidence type="ECO:0000256" key="2">
    <source>
        <dbReference type="ARBA" id="ARBA00022723"/>
    </source>
</evidence>
<comment type="caution">
    <text evidence="6">The sequence shown here is derived from an EMBL/GenBank/DDBJ whole genome shotgun (WGS) entry which is preliminary data.</text>
</comment>
<gene>
    <name evidence="6" type="ORF">H8698_04505</name>
</gene>
<protein>
    <submittedName>
        <fullName evidence="6">FAD-dependent oxidoreductase</fullName>
    </submittedName>
</protein>
<dbReference type="GO" id="GO:0046872">
    <property type="term" value="F:metal ion binding"/>
    <property type="evidence" value="ECO:0007669"/>
    <property type="project" value="UniProtKB-KW"/>
</dbReference>
<reference evidence="6" key="1">
    <citation type="submission" date="2020-08" db="EMBL/GenBank/DDBJ databases">
        <title>Genome public.</title>
        <authorList>
            <person name="Liu C."/>
            <person name="Sun Q."/>
        </authorList>
    </citation>
    <scope>NUCLEOTIDE SEQUENCE</scope>
    <source>
        <strain evidence="6">H8</strain>
    </source>
</reference>
<dbReference type="InterPro" id="IPR036188">
    <property type="entry name" value="FAD/NAD-bd_sf"/>
</dbReference>
<evidence type="ECO:0000256" key="1">
    <source>
        <dbReference type="ARBA" id="ARBA00022485"/>
    </source>
</evidence>
<dbReference type="GO" id="GO:0016491">
    <property type="term" value="F:oxidoreductase activity"/>
    <property type="evidence" value="ECO:0007669"/>
    <property type="project" value="UniProtKB-KW"/>
</dbReference>
<dbReference type="PANTHER" id="PTHR43498">
    <property type="entry name" value="FERREDOXIN:COB-COM HETERODISULFIDE REDUCTASE SUBUNIT A"/>
    <property type="match status" value="1"/>
</dbReference>
<keyword evidence="1" id="KW-0004">4Fe-4S</keyword>
<keyword evidence="2" id="KW-0479">Metal-binding</keyword>
<organism evidence="6 7">
    <name type="scientific">Congzhengia minquanensis</name>
    <dbReference type="NCBI Taxonomy" id="2763657"/>
    <lineage>
        <taxon>Bacteria</taxon>
        <taxon>Bacillati</taxon>
        <taxon>Bacillota</taxon>
        <taxon>Clostridia</taxon>
        <taxon>Eubacteriales</taxon>
        <taxon>Oscillospiraceae</taxon>
        <taxon>Congzhengia</taxon>
    </lineage>
</organism>
<dbReference type="Pfam" id="PF12831">
    <property type="entry name" value="FAD_oxidored"/>
    <property type="match status" value="1"/>
</dbReference>
<dbReference type="PANTHER" id="PTHR43498:SF1">
    <property type="entry name" value="COB--COM HETERODISULFIDE REDUCTASE IRON-SULFUR SUBUNIT A"/>
    <property type="match status" value="1"/>
</dbReference>
<evidence type="ECO:0000256" key="4">
    <source>
        <dbReference type="ARBA" id="ARBA00023004"/>
    </source>
</evidence>
<sequence>MKTYTEKAREIPVAAEVDVLVAGGGPAGFAAAYTAAKNGASVLLIEQGGDVGGMSTIGLMSHWVGRADSKLYHEILRRSADRNPGAYQGVQTRLINTEELKTLYLEMLEEVHARLMLYTFVSDVITDNGAVTGLIVENKAGRQAILAKTVVDATGDGDVAARAGAEFQLGRENDQKMQPMTLMFKVGGVDVENAALPGSFESLVETEKGELQALAKQLLPHPAGHVLLYENVLPGIVTVNMTNVTGADGTDSGDLTKATVVCRKQMEKIVAFLREFVPGFENCFLITSASFMGVRETRHFEGVARLTEQDILEARQFPDWVVKDAHFNFDVHNISGSGLDETGAQKHFSQQKGYDIPIGCLIPKHIDGLVLSGRNISGTHMAHSNFRVMPICVGTGAAAGAIAAIAAKSGQKPRDVQAADVQAVLLG</sequence>
<keyword evidence="4" id="KW-0408">Iron</keyword>
<name>A0A926DM40_9FIRM</name>
<dbReference type="InterPro" id="IPR039650">
    <property type="entry name" value="HdrA-like"/>
</dbReference>
<dbReference type="GO" id="GO:0051539">
    <property type="term" value="F:4 iron, 4 sulfur cluster binding"/>
    <property type="evidence" value="ECO:0007669"/>
    <property type="project" value="UniProtKB-KW"/>
</dbReference>
<proteinExistence type="predicted"/>
<dbReference type="Proteomes" id="UP000611762">
    <property type="component" value="Unassembled WGS sequence"/>
</dbReference>
<evidence type="ECO:0000313" key="6">
    <source>
        <dbReference type="EMBL" id="MBC8540232.1"/>
    </source>
</evidence>
<keyword evidence="5" id="KW-0411">Iron-sulfur</keyword>
<keyword evidence="7" id="KW-1185">Reference proteome</keyword>
<evidence type="ECO:0000256" key="3">
    <source>
        <dbReference type="ARBA" id="ARBA00023002"/>
    </source>
</evidence>
<evidence type="ECO:0000313" key="7">
    <source>
        <dbReference type="Proteomes" id="UP000611762"/>
    </source>
</evidence>
<dbReference type="RefSeq" id="WP_249311335.1">
    <property type="nucleotide sequence ID" value="NZ_JACRSU010000001.1"/>
</dbReference>
<dbReference type="Gene3D" id="3.50.50.60">
    <property type="entry name" value="FAD/NAD(P)-binding domain"/>
    <property type="match status" value="1"/>
</dbReference>
<dbReference type="SUPFAM" id="SSF51905">
    <property type="entry name" value="FAD/NAD(P)-binding domain"/>
    <property type="match status" value="1"/>
</dbReference>
<evidence type="ECO:0000256" key="5">
    <source>
        <dbReference type="ARBA" id="ARBA00023014"/>
    </source>
</evidence>
<dbReference type="EMBL" id="JACRSU010000001">
    <property type="protein sequence ID" value="MBC8540232.1"/>
    <property type="molecule type" value="Genomic_DNA"/>
</dbReference>
<dbReference type="AlphaFoldDB" id="A0A926DM40"/>
<accession>A0A926DM40</accession>
<keyword evidence="3" id="KW-0560">Oxidoreductase</keyword>